<proteinExistence type="predicted"/>
<evidence type="ECO:0000313" key="2">
    <source>
        <dbReference type="EMBL" id="KZT09528.1"/>
    </source>
</evidence>
<feature type="compositionally biased region" description="Basic and acidic residues" evidence="1">
    <location>
        <begin position="1"/>
        <end position="11"/>
    </location>
</feature>
<dbReference type="InParanoid" id="A0A165FX46"/>
<protein>
    <submittedName>
        <fullName evidence="2">Uncharacterized protein</fullName>
    </submittedName>
</protein>
<accession>A0A165FX46</accession>
<feature type="region of interest" description="Disordered" evidence="1">
    <location>
        <begin position="1"/>
        <end position="140"/>
    </location>
</feature>
<gene>
    <name evidence="2" type="ORF">LAESUDRAFT_509050</name>
</gene>
<dbReference type="RefSeq" id="XP_040767268.1">
    <property type="nucleotide sequence ID" value="XM_040902731.1"/>
</dbReference>
<sequence length="273" mass="29380">MRPADESRSDESQASQLMKAILPQRTSSSKRSRRTDLVTAVINNGMPAPQALTSPTRKSTPSQQQVLGHAGTQPESESQGNEQLDSTGSQKENSPGSMDSDKSGPPSNAAPPKRTKNTSKAKVADQSPADHMSTKAVVPWASMNPPIAAIVRTKEMNPCDPPVPSSKMIPYYGGSVSRPAIVPARSTARAPRKRSPSPASQDSFAGPLPAEDQEKLYLQHTKAFNVPLSELGQLSHSTHSRSVAEQSATTRTQEFSITCRPHSCSRDARKFVR</sequence>
<name>A0A165FX46_9APHY</name>
<dbReference type="GeneID" id="63819762"/>
<keyword evidence="3" id="KW-1185">Reference proteome</keyword>
<organism evidence="2 3">
    <name type="scientific">Laetiporus sulphureus 93-53</name>
    <dbReference type="NCBI Taxonomy" id="1314785"/>
    <lineage>
        <taxon>Eukaryota</taxon>
        <taxon>Fungi</taxon>
        <taxon>Dikarya</taxon>
        <taxon>Basidiomycota</taxon>
        <taxon>Agaricomycotina</taxon>
        <taxon>Agaricomycetes</taxon>
        <taxon>Polyporales</taxon>
        <taxon>Laetiporus</taxon>
    </lineage>
</organism>
<evidence type="ECO:0000313" key="3">
    <source>
        <dbReference type="Proteomes" id="UP000076871"/>
    </source>
</evidence>
<feature type="compositionally biased region" description="Polar residues" evidence="1">
    <location>
        <begin position="51"/>
        <end position="66"/>
    </location>
</feature>
<evidence type="ECO:0000256" key="1">
    <source>
        <dbReference type="SAM" id="MobiDB-lite"/>
    </source>
</evidence>
<dbReference type="AlphaFoldDB" id="A0A165FX46"/>
<feature type="compositionally biased region" description="Polar residues" evidence="1">
    <location>
        <begin position="73"/>
        <end position="97"/>
    </location>
</feature>
<feature type="region of interest" description="Disordered" evidence="1">
    <location>
        <begin position="182"/>
        <end position="207"/>
    </location>
</feature>
<dbReference type="OrthoDB" id="3232502at2759"/>
<dbReference type="Proteomes" id="UP000076871">
    <property type="component" value="Unassembled WGS sequence"/>
</dbReference>
<dbReference type="EMBL" id="KV427611">
    <property type="protein sequence ID" value="KZT09528.1"/>
    <property type="molecule type" value="Genomic_DNA"/>
</dbReference>
<reference evidence="2 3" key="1">
    <citation type="journal article" date="2016" name="Mol. Biol. Evol.">
        <title>Comparative Genomics of Early-Diverging Mushroom-Forming Fungi Provides Insights into the Origins of Lignocellulose Decay Capabilities.</title>
        <authorList>
            <person name="Nagy L.G."/>
            <person name="Riley R."/>
            <person name="Tritt A."/>
            <person name="Adam C."/>
            <person name="Daum C."/>
            <person name="Floudas D."/>
            <person name="Sun H."/>
            <person name="Yadav J.S."/>
            <person name="Pangilinan J."/>
            <person name="Larsson K.H."/>
            <person name="Matsuura K."/>
            <person name="Barry K."/>
            <person name="Labutti K."/>
            <person name="Kuo R."/>
            <person name="Ohm R.A."/>
            <person name="Bhattacharya S.S."/>
            <person name="Shirouzu T."/>
            <person name="Yoshinaga Y."/>
            <person name="Martin F.M."/>
            <person name="Grigoriev I.V."/>
            <person name="Hibbett D.S."/>
        </authorList>
    </citation>
    <scope>NUCLEOTIDE SEQUENCE [LARGE SCALE GENOMIC DNA]</scope>
    <source>
        <strain evidence="2 3">93-53</strain>
    </source>
</reference>